<evidence type="ECO:0000256" key="7">
    <source>
        <dbReference type="ARBA" id="ARBA00022527"/>
    </source>
</evidence>
<keyword evidence="11" id="KW-0547">Nucleotide-binding</keyword>
<feature type="domain" description="RIO kinase" evidence="22">
    <location>
        <begin position="66"/>
        <end position="297"/>
    </location>
</feature>
<dbReference type="Proteomes" id="UP001432146">
    <property type="component" value="Unassembled WGS sequence"/>
</dbReference>
<evidence type="ECO:0000256" key="5">
    <source>
        <dbReference type="ARBA" id="ARBA00022490"/>
    </source>
</evidence>
<keyword evidence="8" id="KW-0597">Phosphoprotein</keyword>
<dbReference type="EC" id="2.7.11.1" evidence="4"/>
<comment type="cofactor">
    <cofactor evidence="1">
        <name>Mg(2+)</name>
        <dbReference type="ChEBI" id="CHEBI:18420"/>
    </cofactor>
</comment>
<name>A0AAW1AEI1_9HYME</name>
<dbReference type="SMART" id="SM00090">
    <property type="entry name" value="RIO"/>
    <property type="match status" value="1"/>
</dbReference>
<evidence type="ECO:0000256" key="21">
    <source>
        <dbReference type="SAM" id="MobiDB-lite"/>
    </source>
</evidence>
<dbReference type="InterPro" id="IPR036388">
    <property type="entry name" value="WH-like_DNA-bd_sf"/>
</dbReference>
<dbReference type="InterPro" id="IPR036390">
    <property type="entry name" value="WH_DNA-bd_sf"/>
</dbReference>
<keyword evidence="9" id="KW-0808">Transferase</keyword>
<dbReference type="InterPro" id="IPR015285">
    <property type="entry name" value="RIO2_wHTH_N"/>
</dbReference>
<comment type="subunit">
    <text evidence="17">Associated with late 40S pre-ribosomal particles. Interacts with PLK1 (via its N-terminus).</text>
</comment>
<comment type="subcellular location">
    <subcellularLocation>
        <location evidence="2">Cytoplasm</location>
    </subcellularLocation>
</comment>
<dbReference type="GO" id="GO:0004674">
    <property type="term" value="F:protein serine/threonine kinase activity"/>
    <property type="evidence" value="ECO:0007669"/>
    <property type="project" value="UniProtKB-KW"/>
</dbReference>
<keyword evidence="13" id="KW-0067">ATP-binding</keyword>
<dbReference type="SUPFAM" id="SSF46785">
    <property type="entry name" value="Winged helix' DNA-binding domain"/>
    <property type="match status" value="1"/>
</dbReference>
<dbReference type="InterPro" id="IPR011009">
    <property type="entry name" value="Kinase-like_dom_sf"/>
</dbReference>
<keyword evidence="24" id="KW-1185">Reference proteome</keyword>
<dbReference type="AlphaFoldDB" id="A0AAW1AEI1"/>
<keyword evidence="7" id="KW-0723">Serine/threonine-protein kinase</keyword>
<evidence type="ECO:0000256" key="4">
    <source>
        <dbReference type="ARBA" id="ARBA00012513"/>
    </source>
</evidence>
<dbReference type="Gene3D" id="1.10.510.10">
    <property type="entry name" value="Transferase(Phosphotransferase) domain 1"/>
    <property type="match status" value="1"/>
</dbReference>
<dbReference type="InterPro" id="IPR000687">
    <property type="entry name" value="RIO_kinase"/>
</dbReference>
<reference evidence="23 24" key="1">
    <citation type="submission" date="2024-05" db="EMBL/GenBank/DDBJ databases">
        <title>The nuclear and mitochondrial genome assemblies of Tetragonisca angustula (Apidae: Meliponini), a tiny yet remarkable pollinator in the Neotropics.</title>
        <authorList>
            <person name="Ferrari R."/>
            <person name="Ricardo P.C."/>
            <person name="Dias F.C."/>
            <person name="Araujo N.S."/>
            <person name="Soares D.O."/>
            <person name="Zhou Q.-S."/>
            <person name="Zhu C.-D."/>
            <person name="Coutinho L."/>
            <person name="Airas M.C."/>
            <person name="Batista T.M."/>
        </authorList>
    </citation>
    <scope>NUCLEOTIDE SEQUENCE [LARGE SCALE GENOMIC DNA]</scope>
    <source>
        <strain evidence="23">ASF017062</strain>
        <tissue evidence="23">Abdomen</tissue>
    </source>
</reference>
<evidence type="ECO:0000256" key="1">
    <source>
        <dbReference type="ARBA" id="ARBA00001946"/>
    </source>
</evidence>
<dbReference type="GO" id="GO:0005634">
    <property type="term" value="C:nucleus"/>
    <property type="evidence" value="ECO:0007669"/>
    <property type="project" value="TreeGrafter"/>
</dbReference>
<dbReference type="Pfam" id="PF09202">
    <property type="entry name" value="Rio2_N"/>
    <property type="match status" value="1"/>
</dbReference>
<dbReference type="EMBL" id="JAWNGG020000021">
    <property type="protein sequence ID" value="KAK9308359.1"/>
    <property type="molecule type" value="Genomic_DNA"/>
</dbReference>
<dbReference type="GO" id="GO:0030688">
    <property type="term" value="C:preribosome, small subunit precursor"/>
    <property type="evidence" value="ECO:0007669"/>
    <property type="project" value="TreeGrafter"/>
</dbReference>
<dbReference type="GO" id="GO:0005829">
    <property type="term" value="C:cytosol"/>
    <property type="evidence" value="ECO:0007669"/>
    <property type="project" value="TreeGrafter"/>
</dbReference>
<evidence type="ECO:0000256" key="10">
    <source>
        <dbReference type="ARBA" id="ARBA00022723"/>
    </source>
</evidence>
<evidence type="ECO:0000256" key="20">
    <source>
        <dbReference type="ARBA" id="ARBA00076005"/>
    </source>
</evidence>
<dbReference type="GO" id="GO:0005524">
    <property type="term" value="F:ATP binding"/>
    <property type="evidence" value="ECO:0007669"/>
    <property type="project" value="UniProtKB-KW"/>
</dbReference>
<keyword evidence="12" id="KW-0418">Kinase</keyword>
<comment type="catalytic activity">
    <reaction evidence="16">
        <text>L-seryl-[protein] + ATP = O-phospho-L-seryl-[protein] + ADP + H(+)</text>
        <dbReference type="Rhea" id="RHEA:17989"/>
        <dbReference type="Rhea" id="RHEA-COMP:9863"/>
        <dbReference type="Rhea" id="RHEA-COMP:11604"/>
        <dbReference type="ChEBI" id="CHEBI:15378"/>
        <dbReference type="ChEBI" id="CHEBI:29999"/>
        <dbReference type="ChEBI" id="CHEBI:30616"/>
        <dbReference type="ChEBI" id="CHEBI:83421"/>
        <dbReference type="ChEBI" id="CHEBI:456216"/>
        <dbReference type="EC" id="2.7.11.1"/>
    </reaction>
</comment>
<evidence type="ECO:0000256" key="3">
    <source>
        <dbReference type="ARBA" id="ARBA00009196"/>
    </source>
</evidence>
<keyword evidence="6" id="KW-0690">Ribosome biogenesis</keyword>
<dbReference type="FunFam" id="3.30.200.20:FF:000052">
    <property type="entry name" value="Serine/threonine-protein kinase RIO2"/>
    <property type="match status" value="1"/>
</dbReference>
<dbReference type="CDD" id="cd05144">
    <property type="entry name" value="RIO2_C"/>
    <property type="match status" value="1"/>
</dbReference>
<dbReference type="InterPro" id="IPR030484">
    <property type="entry name" value="Rio2"/>
</dbReference>
<dbReference type="GO" id="GO:0030490">
    <property type="term" value="P:maturation of SSU-rRNA"/>
    <property type="evidence" value="ECO:0007669"/>
    <property type="project" value="TreeGrafter"/>
</dbReference>
<dbReference type="PANTHER" id="PTHR45852">
    <property type="entry name" value="SER/THR-PROTEIN KINASE RIO2"/>
    <property type="match status" value="1"/>
</dbReference>
<protein>
    <recommendedName>
        <fullName evidence="18">Serine/threonine-protein kinase RIO2</fullName>
        <ecNumber evidence="4">2.7.11.1</ecNumber>
    </recommendedName>
    <alternativeName>
        <fullName evidence="20">RIO kinase 2</fullName>
    </alternativeName>
    <alternativeName>
        <fullName evidence="19">Serine/threonine-protein kinase rio2</fullName>
    </alternativeName>
</protein>
<dbReference type="Gene3D" id="3.30.200.20">
    <property type="entry name" value="Phosphorylase Kinase, domain 1"/>
    <property type="match status" value="1"/>
</dbReference>
<gene>
    <name evidence="23" type="ORF">QLX08_001548</name>
</gene>
<evidence type="ECO:0000256" key="19">
    <source>
        <dbReference type="ARBA" id="ARBA00068837"/>
    </source>
</evidence>
<dbReference type="SUPFAM" id="SSF56112">
    <property type="entry name" value="Protein kinase-like (PK-like)"/>
    <property type="match status" value="1"/>
</dbReference>
<evidence type="ECO:0000256" key="14">
    <source>
        <dbReference type="ARBA" id="ARBA00022842"/>
    </source>
</evidence>
<evidence type="ECO:0000256" key="16">
    <source>
        <dbReference type="ARBA" id="ARBA00048679"/>
    </source>
</evidence>
<dbReference type="GO" id="GO:0046872">
    <property type="term" value="F:metal ion binding"/>
    <property type="evidence" value="ECO:0007669"/>
    <property type="project" value="UniProtKB-KW"/>
</dbReference>
<evidence type="ECO:0000256" key="12">
    <source>
        <dbReference type="ARBA" id="ARBA00022777"/>
    </source>
</evidence>
<evidence type="ECO:0000256" key="18">
    <source>
        <dbReference type="ARBA" id="ARBA00068353"/>
    </source>
</evidence>
<accession>A0AAW1AEI1</accession>
<evidence type="ECO:0000313" key="23">
    <source>
        <dbReference type="EMBL" id="KAK9308359.1"/>
    </source>
</evidence>
<evidence type="ECO:0000256" key="13">
    <source>
        <dbReference type="ARBA" id="ARBA00022840"/>
    </source>
</evidence>
<keyword evidence="14" id="KW-0460">Magnesium</keyword>
<feature type="compositionally biased region" description="Acidic residues" evidence="21">
    <location>
        <begin position="323"/>
        <end position="336"/>
    </location>
</feature>
<organism evidence="23 24">
    <name type="scientific">Tetragonisca angustula</name>
    <dbReference type="NCBI Taxonomy" id="166442"/>
    <lineage>
        <taxon>Eukaryota</taxon>
        <taxon>Metazoa</taxon>
        <taxon>Ecdysozoa</taxon>
        <taxon>Arthropoda</taxon>
        <taxon>Hexapoda</taxon>
        <taxon>Insecta</taxon>
        <taxon>Pterygota</taxon>
        <taxon>Neoptera</taxon>
        <taxon>Endopterygota</taxon>
        <taxon>Hymenoptera</taxon>
        <taxon>Apocrita</taxon>
        <taxon>Aculeata</taxon>
        <taxon>Apoidea</taxon>
        <taxon>Anthophila</taxon>
        <taxon>Apidae</taxon>
        <taxon>Tetragonisca</taxon>
    </lineage>
</organism>
<evidence type="ECO:0000313" key="24">
    <source>
        <dbReference type="Proteomes" id="UP001432146"/>
    </source>
</evidence>
<dbReference type="PANTHER" id="PTHR45852:SF1">
    <property type="entry name" value="SERINE_THREONINE-PROTEIN KINASE RIO2"/>
    <property type="match status" value="1"/>
</dbReference>
<evidence type="ECO:0000256" key="17">
    <source>
        <dbReference type="ARBA" id="ARBA00064676"/>
    </source>
</evidence>
<evidence type="ECO:0000256" key="6">
    <source>
        <dbReference type="ARBA" id="ARBA00022517"/>
    </source>
</evidence>
<evidence type="ECO:0000256" key="9">
    <source>
        <dbReference type="ARBA" id="ARBA00022679"/>
    </source>
</evidence>
<evidence type="ECO:0000256" key="11">
    <source>
        <dbReference type="ARBA" id="ARBA00022741"/>
    </source>
</evidence>
<dbReference type="InterPro" id="IPR018934">
    <property type="entry name" value="RIO_dom"/>
</dbReference>
<evidence type="ECO:0000256" key="8">
    <source>
        <dbReference type="ARBA" id="ARBA00022553"/>
    </source>
</evidence>
<comment type="similarity">
    <text evidence="3">Belongs to the protein kinase superfamily. RIO-type Ser/Thr kinase family.</text>
</comment>
<feature type="region of interest" description="Disordered" evidence="21">
    <location>
        <begin position="323"/>
        <end position="345"/>
    </location>
</feature>
<dbReference type="Pfam" id="PF01163">
    <property type="entry name" value="RIO1"/>
    <property type="match status" value="1"/>
</dbReference>
<dbReference type="FunFam" id="1.10.10.10:FF:000053">
    <property type="entry name" value="Serine/threonine-protein kinase RIO2"/>
    <property type="match status" value="1"/>
</dbReference>
<evidence type="ECO:0000259" key="22">
    <source>
        <dbReference type="SMART" id="SM00090"/>
    </source>
</evidence>
<comment type="catalytic activity">
    <reaction evidence="15">
        <text>L-threonyl-[protein] + ATP = O-phospho-L-threonyl-[protein] + ADP + H(+)</text>
        <dbReference type="Rhea" id="RHEA:46608"/>
        <dbReference type="Rhea" id="RHEA-COMP:11060"/>
        <dbReference type="Rhea" id="RHEA-COMP:11605"/>
        <dbReference type="ChEBI" id="CHEBI:15378"/>
        <dbReference type="ChEBI" id="CHEBI:30013"/>
        <dbReference type="ChEBI" id="CHEBI:30616"/>
        <dbReference type="ChEBI" id="CHEBI:61977"/>
        <dbReference type="ChEBI" id="CHEBI:456216"/>
        <dbReference type="EC" id="2.7.11.1"/>
    </reaction>
</comment>
<sequence length="509" mass="58180">MGKLNVAILRYLTSEDFRVLTAIEMGMKNHELVPESLAAQIANLRYGGVHKLLKELCRHRLLSYERGKNYDGYRLTNAGYDYLALKVLAQRGTVTSFGNQIGVGKESNIYIVANDDGDSACLKLHRLGRTCFRNIKSKRDYHQHRKSPSWLYLSRISATREYAYMKALYDGGFPVPKPIDFNRHCVVMELVEGGPLCGVHKVDDVGLLYDELMNLIVKLGNHGVIHSDFNEFNVMITNSGKPILIDFPQMISTEHVEAATYFERDVKCVRDFFKRRFAYESELYPTFHDILREDCIDVEIKASGLTKQMEKDLLKEMGMIEVEDEETEDECSENASEEDKSTDESEINCVQLQVENSVRSEFMCTSKETFVNAKVNGKKDSIVKSLEDYIIEEGVKNIDINKSVKSLTSIKSYDSNEKQNEETINSVFDDTETSDVEEFSDSRSMYSNMTNTTIAPELIKKKVKIALEKRGKKEQSKRILVKGEANAVTRTRRENRDIIKQSTGIWGWE</sequence>
<dbReference type="FunFam" id="1.10.510.10:FF:000307">
    <property type="entry name" value="Serine/threonine-protein kinase RIO2"/>
    <property type="match status" value="1"/>
</dbReference>
<evidence type="ECO:0000256" key="2">
    <source>
        <dbReference type="ARBA" id="ARBA00004496"/>
    </source>
</evidence>
<dbReference type="Gene3D" id="1.10.10.10">
    <property type="entry name" value="Winged helix-like DNA-binding domain superfamily/Winged helix DNA-binding domain"/>
    <property type="match status" value="1"/>
</dbReference>
<comment type="caution">
    <text evidence="23">The sequence shown here is derived from an EMBL/GenBank/DDBJ whole genome shotgun (WGS) entry which is preliminary data.</text>
</comment>
<keyword evidence="5" id="KW-0963">Cytoplasm</keyword>
<keyword evidence="10" id="KW-0479">Metal-binding</keyword>
<proteinExistence type="inferred from homology"/>
<evidence type="ECO:0000256" key="15">
    <source>
        <dbReference type="ARBA" id="ARBA00047899"/>
    </source>
</evidence>